<evidence type="ECO:0000313" key="2">
    <source>
        <dbReference type="Proteomes" id="UP000813444"/>
    </source>
</evidence>
<gene>
    <name evidence="1" type="ORF">B0I35DRAFT_5996</name>
</gene>
<accession>A0A8K0T4P2</accession>
<proteinExistence type="predicted"/>
<dbReference type="Proteomes" id="UP000813444">
    <property type="component" value="Unassembled WGS sequence"/>
</dbReference>
<name>A0A8K0T4P2_9HYPO</name>
<reference evidence="1" key="1">
    <citation type="journal article" date="2021" name="Nat. Commun.">
        <title>Genetic determinants of endophytism in the Arabidopsis root mycobiome.</title>
        <authorList>
            <person name="Mesny F."/>
            <person name="Miyauchi S."/>
            <person name="Thiergart T."/>
            <person name="Pickel B."/>
            <person name="Atanasova L."/>
            <person name="Karlsson M."/>
            <person name="Huettel B."/>
            <person name="Barry K.W."/>
            <person name="Haridas S."/>
            <person name="Chen C."/>
            <person name="Bauer D."/>
            <person name="Andreopoulos W."/>
            <person name="Pangilinan J."/>
            <person name="LaButti K."/>
            <person name="Riley R."/>
            <person name="Lipzen A."/>
            <person name="Clum A."/>
            <person name="Drula E."/>
            <person name="Henrissat B."/>
            <person name="Kohler A."/>
            <person name="Grigoriev I.V."/>
            <person name="Martin F.M."/>
            <person name="Hacquard S."/>
        </authorList>
    </citation>
    <scope>NUCLEOTIDE SEQUENCE</scope>
    <source>
        <strain evidence="1">MPI-CAGE-CH-0235</strain>
    </source>
</reference>
<keyword evidence="2" id="KW-1185">Reference proteome</keyword>
<dbReference type="EMBL" id="JAGPNK010000001">
    <property type="protein sequence ID" value="KAH7327992.1"/>
    <property type="molecule type" value="Genomic_DNA"/>
</dbReference>
<organism evidence="1 2">
    <name type="scientific">Stachybotrys elegans</name>
    <dbReference type="NCBI Taxonomy" id="80388"/>
    <lineage>
        <taxon>Eukaryota</taxon>
        <taxon>Fungi</taxon>
        <taxon>Dikarya</taxon>
        <taxon>Ascomycota</taxon>
        <taxon>Pezizomycotina</taxon>
        <taxon>Sordariomycetes</taxon>
        <taxon>Hypocreomycetidae</taxon>
        <taxon>Hypocreales</taxon>
        <taxon>Stachybotryaceae</taxon>
        <taxon>Stachybotrys</taxon>
    </lineage>
</organism>
<dbReference type="AlphaFoldDB" id="A0A8K0T4P2"/>
<evidence type="ECO:0000313" key="1">
    <source>
        <dbReference type="EMBL" id="KAH7327992.1"/>
    </source>
</evidence>
<comment type="caution">
    <text evidence="1">The sequence shown here is derived from an EMBL/GenBank/DDBJ whole genome shotgun (WGS) entry which is preliminary data.</text>
</comment>
<sequence length="225" mass="24140">MMNSVTSSSHVHLYHPSPPSSISCSADRGDPLFPVDVALSGCCRWLVLCPRRQQLGTVTGRGESARWRGVEHEEGLTTATGARRQCVVTATILWAPMSRPSSDVAGRYHFFTSLPPSRCLERQCTCLTTDWLDTRRRLALAGALHETTGTAHSLWWRGGMIDLIGSGGQVGTQLEQSCQVGAFAPIKCHHLLPSSSSRGGVDVHVDETGCSGGLVRCDADAKAAV</sequence>
<protein>
    <submittedName>
        <fullName evidence="1">Uncharacterized protein</fullName>
    </submittedName>
</protein>